<feature type="compositionally biased region" description="Polar residues" evidence="1">
    <location>
        <begin position="133"/>
        <end position="143"/>
    </location>
</feature>
<comment type="caution">
    <text evidence="3">The sequence shown here is derived from an EMBL/GenBank/DDBJ whole genome shotgun (WGS) entry which is preliminary data.</text>
</comment>
<keyword evidence="2" id="KW-1133">Transmembrane helix</keyword>
<feature type="transmembrane region" description="Helical" evidence="2">
    <location>
        <begin position="67"/>
        <end position="87"/>
    </location>
</feature>
<dbReference type="Pfam" id="PF04186">
    <property type="entry name" value="FxsA"/>
    <property type="match status" value="1"/>
</dbReference>
<feature type="compositionally biased region" description="Basic and acidic residues" evidence="1">
    <location>
        <begin position="177"/>
        <end position="190"/>
    </location>
</feature>
<gene>
    <name evidence="3" type="ORF">JJL56_08440</name>
</gene>
<keyword evidence="4" id="KW-1185">Reference proteome</keyword>
<feature type="region of interest" description="Disordered" evidence="1">
    <location>
        <begin position="123"/>
        <end position="205"/>
    </location>
</feature>
<sequence>MNPLLLLFLLLPIAEIATFIEVGDRIGAGPTVGLVILSAILGSVLIRWQGLSVLKRAQQAAERGESPVGAVFEGFCVVVAGLLLIIPGFLTDIVGILLFVRPIRNALGRWLFDRMKGAASFQMHGRMGGQTGGQSWNAGDQNSPHGGPRNRPPPGVIDVEYQEVDPDGGRPGNAGPADRDGPDDTPKLGDSRWAPPGSPYRNDRG</sequence>
<evidence type="ECO:0000313" key="3">
    <source>
        <dbReference type="EMBL" id="MBK4718894.1"/>
    </source>
</evidence>
<name>A0ABS1HW32_9PROT</name>
<evidence type="ECO:0000313" key="4">
    <source>
        <dbReference type="Proteomes" id="UP000654452"/>
    </source>
</evidence>
<keyword evidence="2" id="KW-0812">Transmembrane</keyword>
<dbReference type="NCBIfam" id="NF008528">
    <property type="entry name" value="PRK11463.1-2"/>
    <property type="match status" value="1"/>
</dbReference>
<dbReference type="PANTHER" id="PTHR35335">
    <property type="entry name" value="UPF0716 PROTEIN FXSA"/>
    <property type="match status" value="1"/>
</dbReference>
<reference evidence="3 4" key="1">
    <citation type="submission" date="2021-01" db="EMBL/GenBank/DDBJ databases">
        <title>Azospirillum sp. YIM DDC1 draft genome.</title>
        <authorList>
            <person name="Wang Y.-X."/>
        </authorList>
    </citation>
    <scope>NUCLEOTIDE SEQUENCE [LARGE SCALE GENOMIC DNA]</scope>
    <source>
        <strain evidence="3 4">YIM DDC1</strain>
    </source>
</reference>
<proteinExistence type="predicted"/>
<dbReference type="PANTHER" id="PTHR35335:SF1">
    <property type="entry name" value="UPF0716 PROTEIN FXSA"/>
    <property type="match status" value="1"/>
</dbReference>
<organism evidence="3 4">
    <name type="scientific">Azospirillum aestuarii</name>
    <dbReference type="NCBI Taxonomy" id="2802052"/>
    <lineage>
        <taxon>Bacteria</taxon>
        <taxon>Pseudomonadati</taxon>
        <taxon>Pseudomonadota</taxon>
        <taxon>Alphaproteobacteria</taxon>
        <taxon>Rhodospirillales</taxon>
        <taxon>Azospirillaceae</taxon>
        <taxon>Azospirillum</taxon>
    </lineage>
</organism>
<dbReference type="RefSeq" id="WP_145623161.1">
    <property type="nucleotide sequence ID" value="NZ_JAEPIV010000002.1"/>
</dbReference>
<accession>A0ABS1HW32</accession>
<keyword evidence="2" id="KW-0472">Membrane</keyword>
<evidence type="ECO:0000256" key="1">
    <source>
        <dbReference type="SAM" id="MobiDB-lite"/>
    </source>
</evidence>
<feature type="transmembrane region" description="Helical" evidence="2">
    <location>
        <begin position="26"/>
        <end position="46"/>
    </location>
</feature>
<dbReference type="EMBL" id="JAEPIV010000002">
    <property type="protein sequence ID" value="MBK4718894.1"/>
    <property type="molecule type" value="Genomic_DNA"/>
</dbReference>
<dbReference type="Proteomes" id="UP000654452">
    <property type="component" value="Unassembled WGS sequence"/>
</dbReference>
<dbReference type="InterPro" id="IPR007313">
    <property type="entry name" value="FxsA"/>
</dbReference>
<protein>
    <submittedName>
        <fullName evidence="3">FxsA family protein</fullName>
    </submittedName>
</protein>
<evidence type="ECO:0000256" key="2">
    <source>
        <dbReference type="SAM" id="Phobius"/>
    </source>
</evidence>